<name>A0A1C6TW20_9ACTN</name>
<gene>
    <name evidence="2" type="ORF">GA0070617_0119</name>
</gene>
<sequence length="364" mass="36559">MTAGEFREVDLDLLADYLGGALDGTPDESVVARLVAEDPAWGATYQRLSAALPAVQADLVDWSASTPALPAAVADRITAALAAQPPLSAEPRPTVQEPLTAGEPLTVEEPVAAQPPLGAAAAAGPLAGVGERRRQPPAPRSADGSGGSGGLSGPGGPGSSGGSTGPGRRRRRWARIAGPVAVAAASLAVVGLGVDRWVTGGDDRAADTALSETAPEAAGPMAAMPFTLTAVPGLSSGVDHTAETLAAGGLAPAVPRQFGTHADGPARGTDGPDRATEEQRRQVPAALARLTDRPALDACLAGIAGAHGSSPIVVQVLDYATFERQPALVVEFVDARGARWAWASGPRCGLDGSGADTRYQARVG</sequence>
<feature type="compositionally biased region" description="Basic and acidic residues" evidence="1">
    <location>
        <begin position="270"/>
        <end position="280"/>
    </location>
</feature>
<protein>
    <submittedName>
        <fullName evidence="2">Uncharacterized protein</fullName>
    </submittedName>
</protein>
<dbReference type="OrthoDB" id="3404896at2"/>
<dbReference type="RefSeq" id="WP_091432448.1">
    <property type="nucleotide sequence ID" value="NZ_BMMJ01000003.1"/>
</dbReference>
<dbReference type="STRING" id="683228.GA0070617_0119"/>
<proteinExistence type="predicted"/>
<evidence type="ECO:0000313" key="3">
    <source>
        <dbReference type="Proteomes" id="UP000198937"/>
    </source>
</evidence>
<keyword evidence="3" id="KW-1185">Reference proteome</keyword>
<feature type="region of interest" description="Disordered" evidence="1">
    <location>
        <begin position="129"/>
        <end position="170"/>
    </location>
</feature>
<dbReference type="EMBL" id="FMIA01000002">
    <property type="protein sequence ID" value="SCL46022.1"/>
    <property type="molecule type" value="Genomic_DNA"/>
</dbReference>
<accession>A0A1C6TW20</accession>
<reference evidence="2 3" key="1">
    <citation type="submission" date="2016-06" db="EMBL/GenBank/DDBJ databases">
        <authorList>
            <person name="Kjaerup R.B."/>
            <person name="Dalgaard T.S."/>
            <person name="Juul-Madsen H.R."/>
        </authorList>
    </citation>
    <scope>NUCLEOTIDE SEQUENCE [LARGE SCALE GENOMIC DNA]</scope>
    <source>
        <strain evidence="2 3">DSM 45577</strain>
    </source>
</reference>
<organism evidence="2 3">
    <name type="scientific">Micromonospora yangpuensis</name>
    <dbReference type="NCBI Taxonomy" id="683228"/>
    <lineage>
        <taxon>Bacteria</taxon>
        <taxon>Bacillati</taxon>
        <taxon>Actinomycetota</taxon>
        <taxon>Actinomycetes</taxon>
        <taxon>Micromonosporales</taxon>
        <taxon>Micromonosporaceae</taxon>
        <taxon>Micromonospora</taxon>
    </lineage>
</organism>
<dbReference type="Proteomes" id="UP000198937">
    <property type="component" value="Unassembled WGS sequence"/>
</dbReference>
<evidence type="ECO:0000256" key="1">
    <source>
        <dbReference type="SAM" id="MobiDB-lite"/>
    </source>
</evidence>
<feature type="region of interest" description="Disordered" evidence="1">
    <location>
        <begin position="254"/>
        <end position="280"/>
    </location>
</feature>
<dbReference type="AlphaFoldDB" id="A0A1C6TW20"/>
<evidence type="ECO:0000313" key="2">
    <source>
        <dbReference type="EMBL" id="SCL46022.1"/>
    </source>
</evidence>
<feature type="compositionally biased region" description="Gly residues" evidence="1">
    <location>
        <begin position="144"/>
        <end position="165"/>
    </location>
</feature>